<accession>A0ACC0JWR7</accession>
<sequence length="52" mass="5548">MERSAASLERSGGVPTSASKTAGVRPKTDYWQEANSCKGLKAGMSRAMRLMS</sequence>
<comment type="caution">
    <text evidence="1">The sequence shown here is derived from an EMBL/GenBank/DDBJ whole genome shotgun (WGS) entry which is preliminary data.</text>
</comment>
<organism evidence="1 2">
    <name type="scientific">Choristoneura fumiferana</name>
    <name type="common">Spruce budworm moth</name>
    <name type="synonym">Archips fumiferana</name>
    <dbReference type="NCBI Taxonomy" id="7141"/>
    <lineage>
        <taxon>Eukaryota</taxon>
        <taxon>Metazoa</taxon>
        <taxon>Ecdysozoa</taxon>
        <taxon>Arthropoda</taxon>
        <taxon>Hexapoda</taxon>
        <taxon>Insecta</taxon>
        <taxon>Pterygota</taxon>
        <taxon>Neoptera</taxon>
        <taxon>Endopterygota</taxon>
        <taxon>Lepidoptera</taxon>
        <taxon>Glossata</taxon>
        <taxon>Ditrysia</taxon>
        <taxon>Tortricoidea</taxon>
        <taxon>Tortricidae</taxon>
        <taxon>Tortricinae</taxon>
        <taxon>Choristoneura</taxon>
    </lineage>
</organism>
<protein>
    <submittedName>
        <fullName evidence="1">Uncharacterized protein</fullName>
    </submittedName>
</protein>
<proteinExistence type="predicted"/>
<reference evidence="1 2" key="1">
    <citation type="journal article" date="2022" name="Genome Biol. Evol.">
        <title>The Spruce Budworm Genome: Reconstructing the Evolutionary History of Antifreeze Proteins.</title>
        <authorList>
            <person name="Beliveau C."/>
            <person name="Gagne P."/>
            <person name="Picq S."/>
            <person name="Vernygora O."/>
            <person name="Keeling C.I."/>
            <person name="Pinkney K."/>
            <person name="Doucet D."/>
            <person name="Wen F."/>
            <person name="Johnston J.S."/>
            <person name="Maaroufi H."/>
            <person name="Boyle B."/>
            <person name="Laroche J."/>
            <person name="Dewar K."/>
            <person name="Juretic N."/>
            <person name="Blackburn G."/>
            <person name="Nisole A."/>
            <person name="Brunet B."/>
            <person name="Brandao M."/>
            <person name="Lumley L."/>
            <person name="Duan J."/>
            <person name="Quan G."/>
            <person name="Lucarotti C.J."/>
            <person name="Roe A.D."/>
            <person name="Sperling F.A.H."/>
            <person name="Levesque R.C."/>
            <person name="Cusson M."/>
        </authorList>
    </citation>
    <scope>NUCLEOTIDE SEQUENCE [LARGE SCALE GENOMIC DNA]</scope>
    <source>
        <strain evidence="1">Glfc:IPQL:Cfum</strain>
    </source>
</reference>
<keyword evidence="2" id="KW-1185">Reference proteome</keyword>
<gene>
    <name evidence="1" type="ORF">MSG28_007351</name>
</gene>
<dbReference type="Proteomes" id="UP001064048">
    <property type="component" value="Chromosome 12"/>
</dbReference>
<dbReference type="EMBL" id="CM046112">
    <property type="protein sequence ID" value="KAI8428614.1"/>
    <property type="molecule type" value="Genomic_DNA"/>
</dbReference>
<evidence type="ECO:0000313" key="2">
    <source>
        <dbReference type="Proteomes" id="UP001064048"/>
    </source>
</evidence>
<evidence type="ECO:0000313" key="1">
    <source>
        <dbReference type="EMBL" id="KAI8428614.1"/>
    </source>
</evidence>
<name>A0ACC0JWR7_CHOFU</name>